<name>A0A9Q0H9B9_9MAGN</name>
<feature type="region of interest" description="Disordered" evidence="1">
    <location>
        <begin position="52"/>
        <end position="76"/>
    </location>
</feature>
<dbReference type="EMBL" id="JAMYWD010000009">
    <property type="protein sequence ID" value="KAJ4961963.1"/>
    <property type="molecule type" value="Genomic_DNA"/>
</dbReference>
<comment type="caution">
    <text evidence="2">The sequence shown here is derived from an EMBL/GenBank/DDBJ whole genome shotgun (WGS) entry which is preliminary data.</text>
</comment>
<reference evidence="2" key="1">
    <citation type="journal article" date="2023" name="Plant J.">
        <title>The genome of the king protea, Protea cynaroides.</title>
        <authorList>
            <person name="Chang J."/>
            <person name="Duong T.A."/>
            <person name="Schoeman C."/>
            <person name="Ma X."/>
            <person name="Roodt D."/>
            <person name="Barker N."/>
            <person name="Li Z."/>
            <person name="Van de Peer Y."/>
            <person name="Mizrachi E."/>
        </authorList>
    </citation>
    <scope>NUCLEOTIDE SEQUENCE</scope>
    <source>
        <tissue evidence="2">Young leaves</tissue>
    </source>
</reference>
<evidence type="ECO:0000256" key="1">
    <source>
        <dbReference type="SAM" id="MobiDB-lite"/>
    </source>
</evidence>
<keyword evidence="3" id="KW-1185">Reference proteome</keyword>
<gene>
    <name evidence="2" type="ORF">NE237_021873</name>
</gene>
<evidence type="ECO:0000313" key="3">
    <source>
        <dbReference type="Proteomes" id="UP001141806"/>
    </source>
</evidence>
<evidence type="ECO:0000313" key="2">
    <source>
        <dbReference type="EMBL" id="KAJ4961963.1"/>
    </source>
</evidence>
<feature type="compositionally biased region" description="Pro residues" evidence="1">
    <location>
        <begin position="64"/>
        <end position="76"/>
    </location>
</feature>
<dbReference type="AlphaFoldDB" id="A0A9Q0H9B9"/>
<sequence length="112" mass="12670">MATGAITDAIHKFDSGSKAKLRKRLIKKSTKESIPDFDDEAAAKDLVRDDFDDEGDELSASSRKPPPYQSSRRPSPPPPLLLTLFLLLLFQPSPLFPPRLSFCFRSWHPLCW</sequence>
<proteinExistence type="predicted"/>
<accession>A0A9Q0H9B9</accession>
<protein>
    <submittedName>
        <fullName evidence="2">Uncharacterized protein</fullName>
    </submittedName>
</protein>
<organism evidence="2 3">
    <name type="scientific">Protea cynaroides</name>
    <dbReference type="NCBI Taxonomy" id="273540"/>
    <lineage>
        <taxon>Eukaryota</taxon>
        <taxon>Viridiplantae</taxon>
        <taxon>Streptophyta</taxon>
        <taxon>Embryophyta</taxon>
        <taxon>Tracheophyta</taxon>
        <taxon>Spermatophyta</taxon>
        <taxon>Magnoliopsida</taxon>
        <taxon>Proteales</taxon>
        <taxon>Proteaceae</taxon>
        <taxon>Protea</taxon>
    </lineage>
</organism>
<dbReference type="Proteomes" id="UP001141806">
    <property type="component" value="Unassembled WGS sequence"/>
</dbReference>